<evidence type="ECO:0000256" key="1">
    <source>
        <dbReference type="SAM" id="MobiDB-lite"/>
    </source>
</evidence>
<dbReference type="EMBL" id="MU006092">
    <property type="protein sequence ID" value="KAF2841064.1"/>
    <property type="molecule type" value="Genomic_DNA"/>
</dbReference>
<feature type="transmembrane region" description="Helical" evidence="2">
    <location>
        <begin position="47"/>
        <end position="70"/>
    </location>
</feature>
<evidence type="ECO:0000256" key="2">
    <source>
        <dbReference type="SAM" id="Phobius"/>
    </source>
</evidence>
<dbReference type="OrthoDB" id="5353310at2759"/>
<keyword evidence="4" id="KW-1185">Reference proteome</keyword>
<keyword evidence="2" id="KW-1133">Transmembrane helix</keyword>
<accession>A0A9P4VUX8</accession>
<evidence type="ECO:0000313" key="3">
    <source>
        <dbReference type="EMBL" id="KAF2841064.1"/>
    </source>
</evidence>
<name>A0A9P4VUX8_9PEZI</name>
<feature type="region of interest" description="Disordered" evidence="1">
    <location>
        <begin position="22"/>
        <end position="42"/>
    </location>
</feature>
<proteinExistence type="predicted"/>
<comment type="caution">
    <text evidence="3">The sequence shown here is derived from an EMBL/GenBank/DDBJ whole genome shotgun (WGS) entry which is preliminary data.</text>
</comment>
<organism evidence="3 4">
    <name type="scientific">Patellaria atrata CBS 101060</name>
    <dbReference type="NCBI Taxonomy" id="1346257"/>
    <lineage>
        <taxon>Eukaryota</taxon>
        <taxon>Fungi</taxon>
        <taxon>Dikarya</taxon>
        <taxon>Ascomycota</taxon>
        <taxon>Pezizomycotina</taxon>
        <taxon>Dothideomycetes</taxon>
        <taxon>Dothideomycetes incertae sedis</taxon>
        <taxon>Patellariales</taxon>
        <taxon>Patellariaceae</taxon>
        <taxon>Patellaria</taxon>
    </lineage>
</organism>
<gene>
    <name evidence="3" type="ORF">M501DRAFT_971739</name>
</gene>
<keyword evidence="2" id="KW-0472">Membrane</keyword>
<dbReference type="AlphaFoldDB" id="A0A9P4VUX8"/>
<sequence>MGNVLDPNFWRRFSAAVHQDEEAQKARTRGGNSWLERQKRKKSRRTYICWTFWLCFAILVAGLVAVIIWLKNKGVFNKDLFDKGE</sequence>
<keyword evidence="2" id="KW-0812">Transmembrane</keyword>
<reference evidence="3" key="1">
    <citation type="journal article" date="2020" name="Stud. Mycol.">
        <title>101 Dothideomycetes genomes: a test case for predicting lifestyles and emergence of pathogens.</title>
        <authorList>
            <person name="Haridas S."/>
            <person name="Albert R."/>
            <person name="Binder M."/>
            <person name="Bloem J."/>
            <person name="Labutti K."/>
            <person name="Salamov A."/>
            <person name="Andreopoulos B."/>
            <person name="Baker S."/>
            <person name="Barry K."/>
            <person name="Bills G."/>
            <person name="Bluhm B."/>
            <person name="Cannon C."/>
            <person name="Castanera R."/>
            <person name="Culley D."/>
            <person name="Daum C."/>
            <person name="Ezra D."/>
            <person name="Gonzalez J."/>
            <person name="Henrissat B."/>
            <person name="Kuo A."/>
            <person name="Liang C."/>
            <person name="Lipzen A."/>
            <person name="Lutzoni F."/>
            <person name="Magnuson J."/>
            <person name="Mondo S."/>
            <person name="Nolan M."/>
            <person name="Ohm R."/>
            <person name="Pangilinan J."/>
            <person name="Park H.-J."/>
            <person name="Ramirez L."/>
            <person name="Alfaro M."/>
            <person name="Sun H."/>
            <person name="Tritt A."/>
            <person name="Yoshinaga Y."/>
            <person name="Zwiers L.-H."/>
            <person name="Turgeon B."/>
            <person name="Goodwin S."/>
            <person name="Spatafora J."/>
            <person name="Crous P."/>
            <person name="Grigoriev I."/>
        </authorList>
    </citation>
    <scope>NUCLEOTIDE SEQUENCE</scope>
    <source>
        <strain evidence="3">CBS 101060</strain>
    </source>
</reference>
<dbReference type="Proteomes" id="UP000799429">
    <property type="component" value="Unassembled WGS sequence"/>
</dbReference>
<evidence type="ECO:0000313" key="4">
    <source>
        <dbReference type="Proteomes" id="UP000799429"/>
    </source>
</evidence>
<protein>
    <submittedName>
        <fullName evidence="3">Uncharacterized protein</fullName>
    </submittedName>
</protein>